<evidence type="ECO:0000256" key="3">
    <source>
        <dbReference type="ARBA" id="ARBA00022630"/>
    </source>
</evidence>
<dbReference type="InterPro" id="IPR042104">
    <property type="entry name" value="PKS_dehydratase_sf"/>
</dbReference>
<keyword evidence="1" id="KW-0596">Phosphopantetheine</keyword>
<evidence type="ECO:0000256" key="4">
    <source>
        <dbReference type="ARBA" id="ARBA00022643"/>
    </source>
</evidence>
<proteinExistence type="predicted"/>
<dbReference type="Gene3D" id="3.20.20.70">
    <property type="entry name" value="Aldolase class I"/>
    <property type="match status" value="1"/>
</dbReference>
<dbReference type="SMART" id="SM00825">
    <property type="entry name" value="PKS_KS"/>
    <property type="match status" value="1"/>
</dbReference>
<evidence type="ECO:0000259" key="8">
    <source>
        <dbReference type="PROSITE" id="PS50075"/>
    </source>
</evidence>
<dbReference type="Pfam" id="PF02801">
    <property type="entry name" value="Ketoacyl-synt_C"/>
    <property type="match status" value="1"/>
</dbReference>
<dbReference type="InterPro" id="IPR013785">
    <property type="entry name" value="Aldolase_TIM"/>
</dbReference>
<dbReference type="InterPro" id="IPR004136">
    <property type="entry name" value="NMO"/>
</dbReference>
<dbReference type="KEGG" id="dsf:UWK_01974"/>
<accession>M1NFV4</accession>
<dbReference type="SUPFAM" id="SSF51735">
    <property type="entry name" value="NAD(P)-binding Rossmann-fold domains"/>
    <property type="match status" value="1"/>
</dbReference>
<dbReference type="PANTHER" id="PTHR43775">
    <property type="entry name" value="FATTY ACID SYNTHASE"/>
    <property type="match status" value="1"/>
</dbReference>
<dbReference type="InterPro" id="IPR014043">
    <property type="entry name" value="Acyl_transferase_dom"/>
</dbReference>
<dbReference type="Gene3D" id="3.40.50.720">
    <property type="entry name" value="NAD(P)-binding Rossmann-like Domain"/>
    <property type="match status" value="1"/>
</dbReference>
<dbReference type="InterPro" id="IPR001227">
    <property type="entry name" value="Ac_transferase_dom_sf"/>
</dbReference>
<dbReference type="GO" id="GO:0005886">
    <property type="term" value="C:plasma membrane"/>
    <property type="evidence" value="ECO:0007669"/>
    <property type="project" value="TreeGrafter"/>
</dbReference>
<dbReference type="CDD" id="cd00833">
    <property type="entry name" value="PKS"/>
    <property type="match status" value="1"/>
</dbReference>
<dbReference type="InterPro" id="IPR009081">
    <property type="entry name" value="PP-bd_ACP"/>
</dbReference>
<evidence type="ECO:0000256" key="6">
    <source>
        <dbReference type="ARBA" id="ARBA00023002"/>
    </source>
</evidence>
<dbReference type="eggNOG" id="COG0236">
    <property type="taxonomic scope" value="Bacteria"/>
</dbReference>
<dbReference type="GO" id="GO:0004312">
    <property type="term" value="F:fatty acid synthase activity"/>
    <property type="evidence" value="ECO:0007669"/>
    <property type="project" value="TreeGrafter"/>
</dbReference>
<dbReference type="EMBL" id="CP003985">
    <property type="protein sequence ID" value="AGF78524.1"/>
    <property type="molecule type" value="Genomic_DNA"/>
</dbReference>
<keyword evidence="5" id="KW-0808">Transferase</keyword>
<organism evidence="11 12">
    <name type="scientific">Desulfocapsa sulfexigens (strain DSM 10523 / SB164P1)</name>
    <dbReference type="NCBI Taxonomy" id="1167006"/>
    <lineage>
        <taxon>Bacteria</taxon>
        <taxon>Pseudomonadati</taxon>
        <taxon>Thermodesulfobacteriota</taxon>
        <taxon>Desulfobulbia</taxon>
        <taxon>Desulfobulbales</taxon>
        <taxon>Desulfocapsaceae</taxon>
        <taxon>Desulfocapsa</taxon>
    </lineage>
</organism>
<dbReference type="eggNOG" id="COG2070">
    <property type="taxonomic scope" value="Bacteria"/>
</dbReference>
<dbReference type="SUPFAM" id="SSF47336">
    <property type="entry name" value="ACP-like"/>
    <property type="match status" value="1"/>
</dbReference>
<dbReference type="Pfam" id="PF03060">
    <property type="entry name" value="NMO"/>
    <property type="match status" value="1"/>
</dbReference>
<dbReference type="HOGENOM" id="CLU_000022_30_1_7"/>
<reference evidence="12" key="1">
    <citation type="journal article" date="2013" name="Stand. Genomic Sci.">
        <title>Complete genome sequence of Desulfocapsa sulfexigens, a marine deltaproteobacterium specialized in disproportionating inorganic sulfur compounds.</title>
        <authorList>
            <person name="Finster K.W."/>
            <person name="Kjeldsen K.U."/>
            <person name="Kube M."/>
            <person name="Reinhardt R."/>
            <person name="Mussmann M."/>
            <person name="Amann R."/>
            <person name="Schreiber L."/>
        </authorList>
    </citation>
    <scope>NUCLEOTIDE SEQUENCE [LARGE SCALE GENOMIC DNA]</scope>
    <source>
        <strain evidence="12">DSM 10523 / SB164P1</strain>
    </source>
</reference>
<dbReference type="InterPro" id="IPR050091">
    <property type="entry name" value="PKS_NRPS_Biosynth_Enz"/>
</dbReference>
<feature type="domain" description="Carrier" evidence="8">
    <location>
        <begin position="1642"/>
        <end position="1720"/>
    </location>
</feature>
<dbReference type="InterPro" id="IPR020841">
    <property type="entry name" value="PKS_Beta-ketoAc_synthase_dom"/>
</dbReference>
<dbReference type="PROSITE" id="PS52004">
    <property type="entry name" value="KS3_2"/>
    <property type="match status" value="1"/>
</dbReference>
<dbReference type="Pfam" id="PF08659">
    <property type="entry name" value="KR"/>
    <property type="match status" value="1"/>
</dbReference>
<dbReference type="SUPFAM" id="SSF52151">
    <property type="entry name" value="FabD/lysophospholipase-like"/>
    <property type="match status" value="1"/>
</dbReference>
<evidence type="ECO:0000256" key="2">
    <source>
        <dbReference type="ARBA" id="ARBA00022553"/>
    </source>
</evidence>
<dbReference type="InterPro" id="IPR016036">
    <property type="entry name" value="Malonyl_transacylase_ACP-bd"/>
</dbReference>
<evidence type="ECO:0000313" key="12">
    <source>
        <dbReference type="Proteomes" id="UP000011721"/>
    </source>
</evidence>
<dbReference type="Proteomes" id="UP000011721">
    <property type="component" value="Chromosome"/>
</dbReference>
<dbReference type="OrthoDB" id="7617297at2"/>
<comment type="caution">
    <text evidence="7">Lacks conserved residue(s) required for the propagation of feature annotation.</text>
</comment>
<dbReference type="GO" id="GO:0005737">
    <property type="term" value="C:cytoplasm"/>
    <property type="evidence" value="ECO:0007669"/>
    <property type="project" value="TreeGrafter"/>
</dbReference>
<evidence type="ECO:0000256" key="7">
    <source>
        <dbReference type="PROSITE-ProRule" id="PRU01363"/>
    </source>
</evidence>
<dbReference type="CDD" id="cd04730">
    <property type="entry name" value="NPD_like"/>
    <property type="match status" value="1"/>
</dbReference>
<dbReference type="eggNOG" id="COG1028">
    <property type="taxonomic scope" value="Bacteria"/>
</dbReference>
<evidence type="ECO:0000256" key="5">
    <source>
        <dbReference type="ARBA" id="ARBA00022679"/>
    </source>
</evidence>
<dbReference type="InterPro" id="IPR014031">
    <property type="entry name" value="Ketoacyl_synth_C"/>
</dbReference>
<dbReference type="GO" id="GO:0071770">
    <property type="term" value="P:DIM/DIP cell wall layer assembly"/>
    <property type="evidence" value="ECO:0007669"/>
    <property type="project" value="TreeGrafter"/>
</dbReference>
<dbReference type="Gene3D" id="3.40.366.10">
    <property type="entry name" value="Malonyl-Coenzyme A Acyl Carrier Protein, domain 2"/>
    <property type="match status" value="1"/>
</dbReference>
<keyword evidence="6" id="KW-0560">Oxidoreductase</keyword>
<feature type="region of interest" description="N-terminal hotdog fold" evidence="7">
    <location>
        <begin position="2274"/>
        <end position="2419"/>
    </location>
</feature>
<evidence type="ECO:0000313" key="11">
    <source>
        <dbReference type="EMBL" id="AGF78524.1"/>
    </source>
</evidence>
<evidence type="ECO:0000259" key="9">
    <source>
        <dbReference type="PROSITE" id="PS52004"/>
    </source>
</evidence>
<dbReference type="SUPFAM" id="SSF53901">
    <property type="entry name" value="Thiolase-like"/>
    <property type="match status" value="1"/>
</dbReference>
<dbReference type="Gene3D" id="3.10.129.110">
    <property type="entry name" value="Polyketide synthase dehydratase"/>
    <property type="match status" value="1"/>
</dbReference>
<keyword evidence="12" id="KW-1185">Reference proteome</keyword>
<dbReference type="PANTHER" id="PTHR43775:SF37">
    <property type="entry name" value="SI:DKEY-61P9.11"/>
    <property type="match status" value="1"/>
</dbReference>
<sequence>MSNELTTKSLSYVWHPQYFTPPVSQLVQKNRLQIILDVSELSVDQLTHDTPDLQGVELKLSLEQFFSTKVTALLEAIQTKTIWVEYFPQVSSRAFDAFLEQIAIHDSLTCNIITGDLPVIHACFENPSQVSGLAIKGSESSGFVSSETLLTLLSHLEVLSKKHSSTPAIHVWGGIATPEGAAACLASGVSRIVFESLHWLTDKMVGPNAPLSKKISQLRIDHTSSIELGKNLFFRVFDKGNASAVKELRQLLNNKDGDTTPSSALTTAISSKTVLPLDSDFDGSQLVPLGPEAAFADSFIKRFGQETSTAISNFASETARLYADVDRAIPEMLKGKLTGVLGVQYPFIQGAMACISDVPEFALSIAQAGGLPTIALGIKSIKEIEQDLATLKQTLQGHPYAINVITLPENPYRTEQLAWLEKNKPPFVVISAGDPAHAARLQQKGITVIYVTSDIELLRLAWNNNISIVICEGQEAGGHVGVHSTLTLAQAALELRHQSTDTNSGNFLVLAGGIYNTNSLARAAFLGADGVQMGTLYLSSREIVASGALSKLYQQTLLKSSFGDTILTGESVGLRVRSLSSPKTTKIRSLEKAIHKQTSNEAAIRRQLEETSIGSLLVAARNQHPKSGHPLSPDVCYQEGQYMSGSIAGDLQEILPVAKIHQLLAENQFKAILQNSSAQETSLPSSNRKNVRERIAITGMAAANSLGNSPEEIWQACLAKKSGISEIPAEKWDHRDIFKENSSTKGKTYCKVGAFLSLNIARKELGIPPHDFRTMTASTKLTLWLAYKAIHDSTLLDSDIPRHRIGVLVSQNAGEFGSTTADLTIYTAAKTIADTIRQSCDLSPDQSDSLEQTIRTGHLEIDDTTLLGRLNCAAAGFICNKYGFNGPSFSVTSACASSLTALYNAVHLMRTGVLDAAIIGGGEELLSQGSFLEFSALGALAGKGYSNESPSAYSRPFDSERSGMVLGEGGGMIVLERESVARKRGAPILAYITGVGASNNHLGMVESVAETQKIAISTSFEDAGYGPEQVDMVECHATGTHMGDREEVNALKQIYPPNSSVVLSSFKSQIGHTLGASGVSSLIRGICAMHAGTFPPTLNYHTPDPDIGLEEAGFHVCKEAEPWPQPLERARRFEVNAFGFGGANYVVQVENSTRDNSQAPHILTDTIAPSPSVGVAFFKTESNNQTFRIGAIDNKNKNSALEKILEPYKQNLAKLTFKQKKELTELGITVAEETGSLPLSLVFSGQGTHYPQMGKELYKTFPVIRHWMDTLAELADFDILHLLFNEDGSKLQNTEWQQPALFLLEYSIYKQLNEFGLQPTAMAGHSMGELTALCVAGCFTYEDGFKIINKRAQCMAKASKMDVDPGSMLAVNAPEDYLNQKIAENTNLFFTNFNSPRQTVIGGGTKELVNFKQILDSDGHWNVQLPVSMAFHSPIMRIIREELGDYIGDIRMQAPEIPVISNTTCQPYPNDPDEIKKIIVSHLESPVHWQNNVLSLVNDFGCRCFLEIGPQDTLCNLIHECTKNVQCISSCSAENEVQALRQSVSSLFVNGSITPATISTLSLQQKELTISREAVLNIIQQEVYSYALHGAERYLKPAIIKAIQQNIDPHFDRAALAEYMPENFTPGLVPDTPGAGNAGPVPENNAVLEQVIQIIMDATGYERDEIDAEMNVRDDLAIKSSRIPIIVDAAEKTFNITTTLEDFLSVQTVQDLANRVAELMEGDDFQVPAQKVSINKSISASTHNTPTFVSSSKYGINRLVYQEEKITVNKETSLQIAPDSRILLLSLDAENNLQQLNNTFRDSYRCEAVSLQIKKDHHQDGYIDFFNSEETLRVVEEISAEGPLTGIVLISDSQAEQNLSPLEIVSLVTSYFALFQHFLKSNKRKFCIHLHHNNSPVETDSLLGQSILGLLFTAAKEFKGLCLRRLAFRGKVDIPELLRTALNLSNPLIDLLIEDHQLYTYKAARHTLSGAEEPALTLAKDDVIVISGGGRGVTSYLARSLAPFGCRLILLGRTSLEPSLSQGDVPAEPGKKQQFISSYLEQTYDNLSPRELKAKRKAVLHNIEVLQTITELEQLGATTQYIPCDVSDKVQVAEVMDSIVKEHGKIDGVIHGAGIIKDSYIPIIKPAMFKEVLDVKLFGAINLLQAAENKGLRFVVALSSIAASGGSIGQANYCIANRAMSTYCRTFRDSHQSVQTKVFWLPPIEGTGMADTPEIKDILVQNLGGDIFLEVHEAAEIMLRELLCGLADDCWVVPLRAVLQSEILLSDPVDQNTHWFDLERLPMIDSIARLDLRTKTIHATRTLSSDRDQWLADHKPSKLLRHPIMSAIMAVEAFLESSRILFPHLQMNGLQNIKLLQMIECPLDTNTEIHLFCQGETTHSSLQTCNVELKRPRKSSADTQETFMDTYFMAQVLASTTRLSPEREKITVENAPPLLSHGKIAELYENYSQLKNRYQVIDSIITCHHDTIRGKMLYPDVNDFSEALPSIFQYPHYLLEALMQITFFFTSIRNNGDPRIMIPAAIDSVSFTRNCRAGEELLLNGQLNLEDATGTVWDVHGVDSNGFIIMEIKGLQMKWVD</sequence>
<dbReference type="eggNOG" id="COG3321">
    <property type="taxonomic scope" value="Bacteria"/>
</dbReference>
<dbReference type="Gene3D" id="1.10.1200.10">
    <property type="entry name" value="ACP-like"/>
    <property type="match status" value="1"/>
</dbReference>
<dbReference type="Pfam" id="PF00698">
    <property type="entry name" value="Acyl_transf_1"/>
    <property type="match status" value="1"/>
</dbReference>
<dbReference type="InterPro" id="IPR014030">
    <property type="entry name" value="Ketoacyl_synth_N"/>
</dbReference>
<dbReference type="Pfam" id="PF14765">
    <property type="entry name" value="PS-DH"/>
    <property type="match status" value="1"/>
</dbReference>
<dbReference type="InterPro" id="IPR020615">
    <property type="entry name" value="Thiolase_acyl_enz_int_AS"/>
</dbReference>
<feature type="domain" description="Ketosynthase family 3 (KS3)" evidence="9">
    <location>
        <begin position="692"/>
        <end position="1151"/>
    </location>
</feature>
<dbReference type="InterPro" id="IPR018201">
    <property type="entry name" value="Ketoacyl_synth_AS"/>
</dbReference>
<dbReference type="PROSITE" id="PS52019">
    <property type="entry name" value="PKS_MFAS_DH"/>
    <property type="match status" value="1"/>
</dbReference>
<feature type="domain" description="PKS/mFAS DH" evidence="10">
    <location>
        <begin position="2274"/>
        <end position="2577"/>
    </location>
</feature>
<dbReference type="InterPro" id="IPR036291">
    <property type="entry name" value="NAD(P)-bd_dom_sf"/>
</dbReference>
<dbReference type="SUPFAM" id="SSF55048">
    <property type="entry name" value="Probable ACP-binding domain of malonyl-CoA ACP transacylase"/>
    <property type="match status" value="1"/>
</dbReference>
<protein>
    <submittedName>
        <fullName evidence="11">Polyketide synthase family protein</fullName>
    </submittedName>
</protein>
<evidence type="ECO:0000259" key="10">
    <source>
        <dbReference type="PROSITE" id="PS52019"/>
    </source>
</evidence>
<dbReference type="GO" id="GO:0004315">
    <property type="term" value="F:3-oxoacyl-[acyl-carrier-protein] synthase activity"/>
    <property type="evidence" value="ECO:0007669"/>
    <property type="project" value="InterPro"/>
</dbReference>
<evidence type="ECO:0000256" key="1">
    <source>
        <dbReference type="ARBA" id="ARBA00022450"/>
    </source>
</evidence>
<dbReference type="InterPro" id="IPR016039">
    <property type="entry name" value="Thiolase-like"/>
</dbReference>
<dbReference type="GO" id="GO:0018580">
    <property type="term" value="F:nitronate monooxygenase activity"/>
    <property type="evidence" value="ECO:0007669"/>
    <property type="project" value="InterPro"/>
</dbReference>
<dbReference type="PROSITE" id="PS50075">
    <property type="entry name" value="CARRIER"/>
    <property type="match status" value="1"/>
</dbReference>
<gene>
    <name evidence="11" type="ordered locus">UWK_01974</name>
</gene>
<dbReference type="SUPFAM" id="SSF51412">
    <property type="entry name" value="Inosine monophosphate dehydrogenase (IMPDH)"/>
    <property type="match status" value="1"/>
</dbReference>
<dbReference type="PROSITE" id="PS00606">
    <property type="entry name" value="KS3_1"/>
    <property type="match status" value="1"/>
</dbReference>
<dbReference type="Gene3D" id="3.40.47.10">
    <property type="match status" value="1"/>
</dbReference>
<keyword evidence="4" id="KW-0288">FMN</keyword>
<dbReference type="RefSeq" id="WP_015404215.1">
    <property type="nucleotide sequence ID" value="NC_020304.1"/>
</dbReference>
<dbReference type="Gene3D" id="3.30.70.250">
    <property type="entry name" value="Malonyl-CoA ACP transacylase, ACP-binding"/>
    <property type="match status" value="1"/>
</dbReference>
<dbReference type="InterPro" id="IPR049551">
    <property type="entry name" value="PKS_DH_C"/>
</dbReference>
<dbReference type="SMART" id="SM00822">
    <property type="entry name" value="PKS_KR"/>
    <property type="match status" value="1"/>
</dbReference>
<feature type="region of interest" description="C-terminal hotdog fold" evidence="7">
    <location>
        <begin position="2435"/>
        <end position="2577"/>
    </location>
</feature>
<dbReference type="InterPro" id="IPR057326">
    <property type="entry name" value="KR_dom"/>
</dbReference>
<dbReference type="STRING" id="1167006.UWK_01974"/>
<dbReference type="InterPro" id="IPR036736">
    <property type="entry name" value="ACP-like_sf"/>
</dbReference>
<dbReference type="GO" id="GO:0006633">
    <property type="term" value="P:fatty acid biosynthetic process"/>
    <property type="evidence" value="ECO:0007669"/>
    <property type="project" value="InterPro"/>
</dbReference>
<dbReference type="Pfam" id="PF00550">
    <property type="entry name" value="PP-binding"/>
    <property type="match status" value="1"/>
</dbReference>
<dbReference type="InterPro" id="IPR049900">
    <property type="entry name" value="PKS_mFAS_DH"/>
</dbReference>
<dbReference type="PATRIC" id="fig|1167006.5.peg.2164"/>
<dbReference type="SMART" id="SM00827">
    <property type="entry name" value="PKS_AT"/>
    <property type="match status" value="1"/>
</dbReference>
<dbReference type="InterPro" id="IPR016035">
    <property type="entry name" value="Acyl_Trfase/lysoPLipase"/>
</dbReference>
<dbReference type="PROSITE" id="PS00098">
    <property type="entry name" value="THIOLASE_1"/>
    <property type="match status" value="1"/>
</dbReference>
<keyword evidence="2" id="KW-0597">Phosphoprotein</keyword>
<keyword evidence="3" id="KW-0285">Flavoprotein</keyword>
<dbReference type="InterPro" id="IPR013968">
    <property type="entry name" value="PKS_KR"/>
</dbReference>
<dbReference type="Pfam" id="PF00109">
    <property type="entry name" value="ketoacyl-synt"/>
    <property type="match status" value="1"/>
</dbReference>
<name>M1NFV4_DESSD</name>